<reference evidence="3" key="1">
    <citation type="submission" date="2018-05" db="EMBL/GenBank/DDBJ databases">
        <title>Genome Sequencing of selected type strains of the family Eggerthellaceae.</title>
        <authorList>
            <person name="Danylec N."/>
            <person name="Stoll D.A."/>
            <person name="Doetsch A."/>
            <person name="Huch M."/>
        </authorList>
    </citation>
    <scope>NUCLEOTIDE SEQUENCE [LARGE SCALE GENOMIC DNA]</scope>
    <source>
        <strain evidence="3">DSM 17537</strain>
    </source>
</reference>
<dbReference type="AlphaFoldDB" id="A0A3N0AFM5"/>
<dbReference type="GO" id="GO:0003700">
    <property type="term" value="F:DNA-binding transcription factor activity"/>
    <property type="evidence" value="ECO:0007669"/>
    <property type="project" value="InterPro"/>
</dbReference>
<name>A0A3N0AFM5_9ACTN</name>
<dbReference type="InterPro" id="IPR036390">
    <property type="entry name" value="WH_DNA-bd_sf"/>
</dbReference>
<evidence type="ECO:0000313" key="3">
    <source>
        <dbReference type="Proteomes" id="UP000267368"/>
    </source>
</evidence>
<dbReference type="InterPro" id="IPR036388">
    <property type="entry name" value="WH-like_DNA-bd_sf"/>
</dbReference>
<evidence type="ECO:0000313" key="2">
    <source>
        <dbReference type="EMBL" id="RNL20602.1"/>
    </source>
</evidence>
<dbReference type="SMART" id="SM00418">
    <property type="entry name" value="HTH_ARSR"/>
    <property type="match status" value="1"/>
</dbReference>
<accession>A0A3N0AFM5</accession>
<dbReference type="Proteomes" id="UP000267368">
    <property type="component" value="Unassembled WGS sequence"/>
</dbReference>
<dbReference type="PROSITE" id="PS50987">
    <property type="entry name" value="HTH_ARSR_2"/>
    <property type="match status" value="1"/>
</dbReference>
<sequence length="62" mass="6616">MVAQIAEHVPGISLPGPSQHLAALKAAGVLSSEKQGQRVAYSLADERIARLMAQVRRDFCGD</sequence>
<dbReference type="Gene3D" id="1.10.10.10">
    <property type="entry name" value="Winged helix-like DNA-binding domain superfamily/Winged helix DNA-binding domain"/>
    <property type="match status" value="1"/>
</dbReference>
<organism evidence="2 3">
    <name type="scientific">Slackia faecicanis</name>
    <dbReference type="NCBI Taxonomy" id="255723"/>
    <lineage>
        <taxon>Bacteria</taxon>
        <taxon>Bacillati</taxon>
        <taxon>Actinomycetota</taxon>
        <taxon>Coriobacteriia</taxon>
        <taxon>Eggerthellales</taxon>
        <taxon>Eggerthellaceae</taxon>
        <taxon>Slackia</taxon>
    </lineage>
</organism>
<dbReference type="EMBL" id="QICB01000002">
    <property type="protein sequence ID" value="RNL20602.1"/>
    <property type="molecule type" value="Genomic_DNA"/>
</dbReference>
<feature type="domain" description="HTH arsR-type" evidence="1">
    <location>
        <begin position="1"/>
        <end position="62"/>
    </location>
</feature>
<dbReference type="InterPro" id="IPR011991">
    <property type="entry name" value="ArsR-like_HTH"/>
</dbReference>
<proteinExistence type="predicted"/>
<dbReference type="InterPro" id="IPR001845">
    <property type="entry name" value="HTH_ArsR_DNA-bd_dom"/>
</dbReference>
<evidence type="ECO:0000259" key="1">
    <source>
        <dbReference type="PROSITE" id="PS50987"/>
    </source>
</evidence>
<dbReference type="CDD" id="cd00090">
    <property type="entry name" value="HTH_ARSR"/>
    <property type="match status" value="1"/>
</dbReference>
<comment type="caution">
    <text evidence="2">The sequence shown here is derived from an EMBL/GenBank/DDBJ whole genome shotgun (WGS) entry which is preliminary data.</text>
</comment>
<dbReference type="OrthoDB" id="3400172at2"/>
<protein>
    <recommendedName>
        <fullName evidence="1">HTH arsR-type domain-containing protein</fullName>
    </recommendedName>
</protein>
<gene>
    <name evidence="2" type="ORF">DMP07_03170</name>
</gene>
<keyword evidence="3" id="KW-1185">Reference proteome</keyword>
<dbReference type="SUPFAM" id="SSF46785">
    <property type="entry name" value="Winged helix' DNA-binding domain"/>
    <property type="match status" value="1"/>
</dbReference>
<dbReference type="RefSeq" id="WP_123197703.1">
    <property type="nucleotide sequence ID" value="NZ_QICB01000002.1"/>
</dbReference>